<proteinExistence type="predicted"/>
<evidence type="ECO:0000313" key="2">
    <source>
        <dbReference type="Proteomes" id="UP000887013"/>
    </source>
</evidence>
<protein>
    <submittedName>
        <fullName evidence="1">Uncharacterized protein</fullName>
    </submittedName>
</protein>
<dbReference type="Proteomes" id="UP000887013">
    <property type="component" value="Unassembled WGS sequence"/>
</dbReference>
<comment type="caution">
    <text evidence="1">The sequence shown here is derived from an EMBL/GenBank/DDBJ whole genome shotgun (WGS) entry which is preliminary data.</text>
</comment>
<dbReference type="EMBL" id="BMAW01023693">
    <property type="protein sequence ID" value="GFT84110.1"/>
    <property type="molecule type" value="Genomic_DNA"/>
</dbReference>
<name>A0A8X6PR20_NEPPI</name>
<evidence type="ECO:0000313" key="1">
    <source>
        <dbReference type="EMBL" id="GFT84110.1"/>
    </source>
</evidence>
<accession>A0A8X6PR20</accession>
<dbReference type="AlphaFoldDB" id="A0A8X6PR20"/>
<reference evidence="1" key="1">
    <citation type="submission" date="2020-08" db="EMBL/GenBank/DDBJ databases">
        <title>Multicomponent nature underlies the extraordinary mechanical properties of spider dragline silk.</title>
        <authorList>
            <person name="Kono N."/>
            <person name="Nakamura H."/>
            <person name="Mori M."/>
            <person name="Yoshida Y."/>
            <person name="Ohtoshi R."/>
            <person name="Malay A.D."/>
            <person name="Moran D.A.P."/>
            <person name="Tomita M."/>
            <person name="Numata K."/>
            <person name="Arakawa K."/>
        </authorList>
    </citation>
    <scope>NUCLEOTIDE SEQUENCE</scope>
</reference>
<gene>
    <name evidence="1" type="ORF">NPIL_547961</name>
</gene>
<sequence>MCNESFKSTDVRRDTIPFTILSNISSGIAYTYLWMASFNVGKDIGLWQFPFKVKNPKKDRQIMRSLNIEQKRRWMSTAICGGALSCVKVIVCTACHAYSSTYRLPVT</sequence>
<keyword evidence="2" id="KW-1185">Reference proteome</keyword>
<organism evidence="1 2">
    <name type="scientific">Nephila pilipes</name>
    <name type="common">Giant wood spider</name>
    <name type="synonym">Nephila maculata</name>
    <dbReference type="NCBI Taxonomy" id="299642"/>
    <lineage>
        <taxon>Eukaryota</taxon>
        <taxon>Metazoa</taxon>
        <taxon>Ecdysozoa</taxon>
        <taxon>Arthropoda</taxon>
        <taxon>Chelicerata</taxon>
        <taxon>Arachnida</taxon>
        <taxon>Araneae</taxon>
        <taxon>Araneomorphae</taxon>
        <taxon>Entelegynae</taxon>
        <taxon>Araneoidea</taxon>
        <taxon>Nephilidae</taxon>
        <taxon>Nephila</taxon>
    </lineage>
</organism>